<dbReference type="Proteomes" id="UP001281410">
    <property type="component" value="Unassembled WGS sequence"/>
</dbReference>
<dbReference type="EMBL" id="JANJYJ010000006">
    <property type="protein sequence ID" value="KAK3204279.1"/>
    <property type="molecule type" value="Genomic_DNA"/>
</dbReference>
<keyword evidence="3" id="KW-1185">Reference proteome</keyword>
<organism evidence="2 3">
    <name type="scientific">Dipteronia sinensis</name>
    <dbReference type="NCBI Taxonomy" id="43782"/>
    <lineage>
        <taxon>Eukaryota</taxon>
        <taxon>Viridiplantae</taxon>
        <taxon>Streptophyta</taxon>
        <taxon>Embryophyta</taxon>
        <taxon>Tracheophyta</taxon>
        <taxon>Spermatophyta</taxon>
        <taxon>Magnoliopsida</taxon>
        <taxon>eudicotyledons</taxon>
        <taxon>Gunneridae</taxon>
        <taxon>Pentapetalae</taxon>
        <taxon>rosids</taxon>
        <taxon>malvids</taxon>
        <taxon>Sapindales</taxon>
        <taxon>Sapindaceae</taxon>
        <taxon>Hippocastanoideae</taxon>
        <taxon>Acereae</taxon>
        <taxon>Dipteronia</taxon>
    </lineage>
</organism>
<dbReference type="InterPro" id="IPR018289">
    <property type="entry name" value="MULE_transposase_dom"/>
</dbReference>
<evidence type="ECO:0000259" key="1">
    <source>
        <dbReference type="Pfam" id="PF10551"/>
    </source>
</evidence>
<dbReference type="AlphaFoldDB" id="A0AAE0A5Z8"/>
<evidence type="ECO:0000313" key="3">
    <source>
        <dbReference type="Proteomes" id="UP001281410"/>
    </source>
</evidence>
<comment type="caution">
    <text evidence="2">The sequence shown here is derived from an EMBL/GenBank/DDBJ whole genome shotgun (WGS) entry which is preliminary data.</text>
</comment>
<dbReference type="PANTHER" id="PTHR47718">
    <property type="entry name" value="OS01G0519700 PROTEIN"/>
    <property type="match status" value="1"/>
</dbReference>
<gene>
    <name evidence="2" type="ORF">Dsin_018325</name>
</gene>
<sequence length="151" mass="17018">MQVPDVSYDNKPKVGQEFASLDEVHDFYNKYAKEVGFSVRISSSKKNKNDEITKKEYCCFKEGTSCKGIPCKKERRQGIIRVCCNAKLAVVKTISGVNNHGQTIVFACAFLREETTNSFIWLFEQFKKAMPGGAPKMIITDQDLAMMKAIS</sequence>
<protein>
    <recommendedName>
        <fullName evidence="1">MULE transposase domain-containing protein</fullName>
    </recommendedName>
</protein>
<reference evidence="2" key="1">
    <citation type="journal article" date="2023" name="Plant J.">
        <title>Genome sequences and population genomics provide insights into the demographic history, inbreeding, and mutation load of two 'living fossil' tree species of Dipteronia.</title>
        <authorList>
            <person name="Feng Y."/>
            <person name="Comes H.P."/>
            <person name="Chen J."/>
            <person name="Zhu S."/>
            <person name="Lu R."/>
            <person name="Zhang X."/>
            <person name="Li P."/>
            <person name="Qiu J."/>
            <person name="Olsen K.M."/>
            <person name="Qiu Y."/>
        </authorList>
    </citation>
    <scope>NUCLEOTIDE SEQUENCE</scope>
    <source>
        <strain evidence="2">NBL</strain>
    </source>
</reference>
<proteinExistence type="predicted"/>
<accession>A0AAE0A5Z8</accession>
<name>A0AAE0A5Z8_9ROSI</name>
<feature type="domain" description="MULE transposase" evidence="1">
    <location>
        <begin position="93"/>
        <end position="150"/>
    </location>
</feature>
<evidence type="ECO:0000313" key="2">
    <source>
        <dbReference type="EMBL" id="KAK3204279.1"/>
    </source>
</evidence>
<dbReference type="Pfam" id="PF10551">
    <property type="entry name" value="MULE"/>
    <property type="match status" value="1"/>
</dbReference>